<proteinExistence type="predicted"/>
<evidence type="ECO:0000313" key="2">
    <source>
        <dbReference type="EMBL" id="KMZ66761.1"/>
    </source>
</evidence>
<feature type="compositionally biased region" description="Basic residues" evidence="1">
    <location>
        <begin position="623"/>
        <end position="632"/>
    </location>
</feature>
<dbReference type="Proteomes" id="UP000036987">
    <property type="component" value="Unassembled WGS sequence"/>
</dbReference>
<keyword evidence="3" id="KW-1185">Reference proteome</keyword>
<dbReference type="AlphaFoldDB" id="A0A0K9PCS5"/>
<evidence type="ECO:0000313" key="3">
    <source>
        <dbReference type="Proteomes" id="UP000036987"/>
    </source>
</evidence>
<feature type="region of interest" description="Disordered" evidence="1">
    <location>
        <begin position="581"/>
        <end position="632"/>
    </location>
</feature>
<gene>
    <name evidence="2" type="ORF">ZOSMA_289G00020</name>
</gene>
<accession>A0A0K9PCS5</accession>
<feature type="region of interest" description="Disordered" evidence="1">
    <location>
        <begin position="78"/>
        <end position="99"/>
    </location>
</feature>
<evidence type="ECO:0000256" key="1">
    <source>
        <dbReference type="SAM" id="MobiDB-lite"/>
    </source>
</evidence>
<dbReference type="EMBL" id="LFYR01000957">
    <property type="protein sequence ID" value="KMZ66761.1"/>
    <property type="molecule type" value="Genomic_DNA"/>
</dbReference>
<feature type="region of interest" description="Disordered" evidence="1">
    <location>
        <begin position="1"/>
        <end position="24"/>
    </location>
</feature>
<protein>
    <submittedName>
        <fullName evidence="2">Uncharacterized protein</fullName>
    </submittedName>
</protein>
<name>A0A0K9PCS5_ZOSMR</name>
<feature type="compositionally biased region" description="Polar residues" evidence="1">
    <location>
        <begin position="581"/>
        <end position="597"/>
    </location>
</feature>
<comment type="caution">
    <text evidence="2">The sequence shown here is derived from an EMBL/GenBank/DDBJ whole genome shotgun (WGS) entry which is preliminary data.</text>
</comment>
<feature type="compositionally biased region" description="Polar residues" evidence="1">
    <location>
        <begin position="478"/>
        <end position="495"/>
    </location>
</feature>
<feature type="compositionally biased region" description="Basic residues" evidence="1">
    <location>
        <begin position="1"/>
        <end position="11"/>
    </location>
</feature>
<feature type="compositionally biased region" description="Low complexity" evidence="1">
    <location>
        <begin position="461"/>
        <end position="477"/>
    </location>
</feature>
<organism evidence="2 3">
    <name type="scientific">Zostera marina</name>
    <name type="common">Eelgrass</name>
    <dbReference type="NCBI Taxonomy" id="29655"/>
    <lineage>
        <taxon>Eukaryota</taxon>
        <taxon>Viridiplantae</taxon>
        <taxon>Streptophyta</taxon>
        <taxon>Embryophyta</taxon>
        <taxon>Tracheophyta</taxon>
        <taxon>Spermatophyta</taxon>
        <taxon>Magnoliopsida</taxon>
        <taxon>Liliopsida</taxon>
        <taxon>Zosteraceae</taxon>
        <taxon>Zostera</taxon>
    </lineage>
</organism>
<feature type="region of interest" description="Disordered" evidence="1">
    <location>
        <begin position="461"/>
        <end position="503"/>
    </location>
</feature>
<feature type="compositionally biased region" description="Low complexity" evidence="1">
    <location>
        <begin position="605"/>
        <end position="622"/>
    </location>
</feature>
<reference evidence="3" key="1">
    <citation type="journal article" date="2016" name="Nature">
        <title>The genome of the seagrass Zostera marina reveals angiosperm adaptation to the sea.</title>
        <authorList>
            <person name="Olsen J.L."/>
            <person name="Rouze P."/>
            <person name="Verhelst B."/>
            <person name="Lin Y.-C."/>
            <person name="Bayer T."/>
            <person name="Collen J."/>
            <person name="Dattolo E."/>
            <person name="De Paoli E."/>
            <person name="Dittami S."/>
            <person name="Maumus F."/>
            <person name="Michel G."/>
            <person name="Kersting A."/>
            <person name="Lauritano C."/>
            <person name="Lohaus R."/>
            <person name="Toepel M."/>
            <person name="Tonon T."/>
            <person name="Vanneste K."/>
            <person name="Amirebrahimi M."/>
            <person name="Brakel J."/>
            <person name="Bostroem C."/>
            <person name="Chovatia M."/>
            <person name="Grimwood J."/>
            <person name="Jenkins J.W."/>
            <person name="Jueterbock A."/>
            <person name="Mraz A."/>
            <person name="Stam W.T."/>
            <person name="Tice H."/>
            <person name="Bornberg-Bauer E."/>
            <person name="Green P.J."/>
            <person name="Pearson G.A."/>
            <person name="Procaccini G."/>
            <person name="Duarte C.M."/>
            <person name="Schmutz J."/>
            <person name="Reusch T.B.H."/>
            <person name="Van de Peer Y."/>
        </authorList>
    </citation>
    <scope>NUCLEOTIDE SEQUENCE [LARGE SCALE GENOMIC DNA]</scope>
    <source>
        <strain evidence="3">cv. Finnish</strain>
    </source>
</reference>
<sequence length="649" mass="72536">MARKNKKRNRKPNWNPNQKSNGISLVSVLPLMMKMEEATTLQNSDLGVTDEINLNGMNQEETPKSDKLMDHVTPDEVVEPMDSVTPNEEETQSSKKENQSAVPCLKLIMKSHLQVDEPIDPVTPNEEGNQSALPCLKPITKSHLQVDEPMDLVTPNEEENQSTVPCLKPITKFHIQVDEPMDLVTPNEEENQSAVPCLNPITKSHLQVDEPMDLVTPNEEEKQPAVPCLKPITKSHLQVDEPMVPVAPNEEENQSTLPCLKPITKSHLQVDESMVPVTSNDEENQSALPCAKPITNSHLQVDEPIDPVTPNEEENQSMVSCVKPIMNSHIQVEEECSHVIDSDYILAENIDLVPEESKDPKLDKVASTPDVLFSEVLENHKDASSSVNVQEDREDVMNKGMHSSEITPKGKETCLSYCASAISKGSESGSNTYIISAEEIATNEEYNSSISKIEIIESTSISETETETIGSDSDSSTFETKSPNNNGTQQSNSYKDSVIHSKGKKRVEIKPRIVSWNNLENEIASESKRYHERWNTAIKEASNRRGMLRRYNSLPHDNSYMVRLQLYPSIDISGYKEQKTPIASTEKQQAHSPLTSSSEKKVQKYSKFSKFSSSSKKSANKNSSKKPKQKRKVPWLPVLCCPTICQNIL</sequence>